<evidence type="ECO:0000256" key="5">
    <source>
        <dbReference type="ARBA" id="ARBA00023024"/>
    </source>
</evidence>
<keyword evidence="6" id="KW-0119">Carbohydrate metabolism</keyword>
<dbReference type="Proteomes" id="UP001154252">
    <property type="component" value="Unassembled WGS sequence"/>
</dbReference>
<dbReference type="GO" id="GO:0008061">
    <property type="term" value="F:chitin binding"/>
    <property type="evidence" value="ECO:0007669"/>
    <property type="project" value="InterPro"/>
</dbReference>
<keyword evidence="12" id="KW-1185">Reference proteome</keyword>
<name>A0A9W4K6W0_9EURO</name>
<evidence type="ECO:0000256" key="7">
    <source>
        <dbReference type="ARBA" id="ARBA00023295"/>
    </source>
</evidence>
<evidence type="ECO:0000256" key="9">
    <source>
        <dbReference type="RuleBase" id="RU000489"/>
    </source>
</evidence>
<evidence type="ECO:0000256" key="4">
    <source>
        <dbReference type="ARBA" id="ARBA00022801"/>
    </source>
</evidence>
<organism evidence="11 12">
    <name type="scientific">Penicillium egyptiacum</name>
    <dbReference type="NCBI Taxonomy" id="1303716"/>
    <lineage>
        <taxon>Eukaryota</taxon>
        <taxon>Fungi</taxon>
        <taxon>Dikarya</taxon>
        <taxon>Ascomycota</taxon>
        <taxon>Pezizomycotina</taxon>
        <taxon>Eurotiomycetes</taxon>
        <taxon>Eurotiomycetidae</taxon>
        <taxon>Eurotiales</taxon>
        <taxon>Aspergillaceae</taxon>
        <taxon>Penicillium</taxon>
    </lineage>
</organism>
<dbReference type="GO" id="GO:0005576">
    <property type="term" value="C:extracellular region"/>
    <property type="evidence" value="ECO:0007669"/>
    <property type="project" value="TreeGrafter"/>
</dbReference>
<dbReference type="InterPro" id="IPR017853">
    <property type="entry name" value="GH"/>
</dbReference>
<dbReference type="SUPFAM" id="SSF51445">
    <property type="entry name" value="(Trans)glycosidases"/>
    <property type="match status" value="1"/>
</dbReference>
<dbReference type="Pfam" id="PF00704">
    <property type="entry name" value="Glyco_hydro_18"/>
    <property type="match status" value="2"/>
</dbReference>
<dbReference type="Gene3D" id="3.20.20.80">
    <property type="entry name" value="Glycosidases"/>
    <property type="match status" value="2"/>
</dbReference>
<dbReference type="PROSITE" id="PS01095">
    <property type="entry name" value="GH18_1"/>
    <property type="match status" value="1"/>
</dbReference>
<dbReference type="InterPro" id="IPR050314">
    <property type="entry name" value="Glycosyl_Hydrlase_18"/>
</dbReference>
<proteinExistence type="inferred from homology"/>
<protein>
    <recommendedName>
        <fullName evidence="3">chitinase</fullName>
        <ecNumber evidence="3">3.2.1.14</ecNumber>
    </recommendedName>
</protein>
<evidence type="ECO:0000256" key="6">
    <source>
        <dbReference type="ARBA" id="ARBA00023277"/>
    </source>
</evidence>
<dbReference type="EMBL" id="CAJVRC010000846">
    <property type="protein sequence ID" value="CAG8893464.1"/>
    <property type="molecule type" value="Genomic_DNA"/>
</dbReference>
<dbReference type="PROSITE" id="PS51910">
    <property type="entry name" value="GH18_2"/>
    <property type="match status" value="1"/>
</dbReference>
<keyword evidence="5" id="KW-0146">Chitin degradation</keyword>
<accession>A0A9W4K6W0</accession>
<evidence type="ECO:0000256" key="1">
    <source>
        <dbReference type="ARBA" id="ARBA00000822"/>
    </source>
</evidence>
<comment type="similarity">
    <text evidence="2">Belongs to the glycosyl hydrolase 18 family. Chitinase class V subfamily.</text>
</comment>
<gene>
    <name evidence="11" type="ORF">PEGY_LOCUS3567</name>
</gene>
<dbReference type="GO" id="GO:0008843">
    <property type="term" value="F:endochitinase activity"/>
    <property type="evidence" value="ECO:0007669"/>
    <property type="project" value="UniProtKB-EC"/>
</dbReference>
<dbReference type="InterPro" id="IPR029070">
    <property type="entry name" value="Chitinase_insertion_sf"/>
</dbReference>
<comment type="catalytic activity">
    <reaction evidence="1">
        <text>Random endo-hydrolysis of N-acetyl-beta-D-glucosaminide (1-&gt;4)-beta-linkages in chitin and chitodextrins.</text>
        <dbReference type="EC" id="3.2.1.14"/>
    </reaction>
</comment>
<evidence type="ECO:0000256" key="8">
    <source>
        <dbReference type="ARBA" id="ARBA00023326"/>
    </source>
</evidence>
<keyword evidence="8" id="KW-0624">Polysaccharide degradation</keyword>
<reference evidence="11" key="1">
    <citation type="submission" date="2021-07" db="EMBL/GenBank/DDBJ databases">
        <authorList>
            <person name="Branca A.L. A."/>
        </authorList>
    </citation>
    <scope>NUCLEOTIDE SEQUENCE</scope>
</reference>
<dbReference type="AlphaFoldDB" id="A0A9W4K6W0"/>
<keyword evidence="7 9" id="KW-0326">Glycosidase</keyword>
<dbReference type="PANTHER" id="PTHR11177">
    <property type="entry name" value="CHITINASE"/>
    <property type="match status" value="1"/>
</dbReference>
<evidence type="ECO:0000256" key="2">
    <source>
        <dbReference type="ARBA" id="ARBA00008682"/>
    </source>
</evidence>
<dbReference type="PANTHER" id="PTHR11177:SF317">
    <property type="entry name" value="CHITINASE 12-RELATED"/>
    <property type="match status" value="1"/>
</dbReference>
<feature type="domain" description="GH18" evidence="10">
    <location>
        <begin position="1"/>
        <end position="178"/>
    </location>
</feature>
<sequence length="184" mass="19970">MAHHNLKVLLSVGSWTYSTNFAAALSTPSGQAKFASSATDLVKNLGFDGIDIDWEPLRKAPCRPDEPIHRLLEFPNTAGPGTSFGSVGVGSWEKGIWDYKALPLAGATVHYLPQPLASYSYDEGQQMMVSYDTPQAAHDKAQYIMSKGLGGGMWWESSGDKNGTDSLIATVCPVYDDPHHPLDR</sequence>
<dbReference type="Gene3D" id="3.10.50.10">
    <property type="match status" value="1"/>
</dbReference>
<dbReference type="InterPro" id="IPR011583">
    <property type="entry name" value="Chitinase_II/V-like_cat"/>
</dbReference>
<comment type="caution">
    <text evidence="11">The sequence shown here is derived from an EMBL/GenBank/DDBJ whole genome shotgun (WGS) entry which is preliminary data.</text>
</comment>
<evidence type="ECO:0000313" key="12">
    <source>
        <dbReference type="Proteomes" id="UP001154252"/>
    </source>
</evidence>
<dbReference type="SMART" id="SM00636">
    <property type="entry name" value="Glyco_18"/>
    <property type="match status" value="1"/>
</dbReference>
<dbReference type="InterPro" id="IPR001579">
    <property type="entry name" value="Glyco_hydro_18_chit_AS"/>
</dbReference>
<dbReference type="EC" id="3.2.1.14" evidence="3"/>
<evidence type="ECO:0000256" key="3">
    <source>
        <dbReference type="ARBA" id="ARBA00012729"/>
    </source>
</evidence>
<evidence type="ECO:0000259" key="10">
    <source>
        <dbReference type="PROSITE" id="PS51910"/>
    </source>
</evidence>
<dbReference type="InterPro" id="IPR001223">
    <property type="entry name" value="Glyco_hydro18_cat"/>
</dbReference>
<dbReference type="GO" id="GO:0000272">
    <property type="term" value="P:polysaccharide catabolic process"/>
    <property type="evidence" value="ECO:0007669"/>
    <property type="project" value="UniProtKB-KW"/>
</dbReference>
<keyword evidence="4 9" id="KW-0378">Hydrolase</keyword>
<evidence type="ECO:0000313" key="11">
    <source>
        <dbReference type="EMBL" id="CAG8893464.1"/>
    </source>
</evidence>
<dbReference type="OrthoDB" id="76388at2759"/>
<dbReference type="GO" id="GO:0006032">
    <property type="term" value="P:chitin catabolic process"/>
    <property type="evidence" value="ECO:0007669"/>
    <property type="project" value="UniProtKB-KW"/>
</dbReference>